<reference evidence="1 2" key="1">
    <citation type="journal article" date="2017" name="Curr. Biol.">
        <title>Genome architecture and evolution of a unichromosomal asexual nematode.</title>
        <authorList>
            <person name="Fradin H."/>
            <person name="Zegar C."/>
            <person name="Gutwein M."/>
            <person name="Lucas J."/>
            <person name="Kovtun M."/>
            <person name="Corcoran D."/>
            <person name="Baugh L.R."/>
            <person name="Kiontke K."/>
            <person name="Gunsalus K."/>
            <person name="Fitch D.H."/>
            <person name="Piano F."/>
        </authorList>
    </citation>
    <scope>NUCLEOTIDE SEQUENCE [LARGE SCALE GENOMIC DNA]</scope>
    <source>
        <strain evidence="1">PF1309</strain>
    </source>
</reference>
<name>A0A2A2KR24_9BILA</name>
<evidence type="ECO:0000313" key="2">
    <source>
        <dbReference type="Proteomes" id="UP000218231"/>
    </source>
</evidence>
<dbReference type="AlphaFoldDB" id="A0A2A2KR24"/>
<keyword evidence="2" id="KW-1185">Reference proteome</keyword>
<accession>A0A2A2KR24</accession>
<dbReference type="EMBL" id="LIAE01007889">
    <property type="protein sequence ID" value="PAV76401.1"/>
    <property type="molecule type" value="Genomic_DNA"/>
</dbReference>
<comment type="caution">
    <text evidence="1">The sequence shown here is derived from an EMBL/GenBank/DDBJ whole genome shotgun (WGS) entry which is preliminary data.</text>
</comment>
<organism evidence="1 2">
    <name type="scientific">Diploscapter pachys</name>
    <dbReference type="NCBI Taxonomy" id="2018661"/>
    <lineage>
        <taxon>Eukaryota</taxon>
        <taxon>Metazoa</taxon>
        <taxon>Ecdysozoa</taxon>
        <taxon>Nematoda</taxon>
        <taxon>Chromadorea</taxon>
        <taxon>Rhabditida</taxon>
        <taxon>Rhabditina</taxon>
        <taxon>Rhabditomorpha</taxon>
        <taxon>Rhabditoidea</taxon>
        <taxon>Rhabditidae</taxon>
        <taxon>Diploscapter</taxon>
    </lineage>
</organism>
<sequence length="128" mass="15044">MFQSAPMKTMKECNVVESNKLGILAKSNAIVNISRESLTDRCIDESEEERRKARKKDRLETPLKFSNWESVERFLSQDCPIRTIRDSRLDRNNTALKYIYVEIRCTSRHVTGYPYFTRFVQSNDKNVS</sequence>
<dbReference type="Proteomes" id="UP000218231">
    <property type="component" value="Unassembled WGS sequence"/>
</dbReference>
<proteinExistence type="predicted"/>
<gene>
    <name evidence="1" type="ORF">WR25_07416</name>
</gene>
<evidence type="ECO:0000313" key="1">
    <source>
        <dbReference type="EMBL" id="PAV76401.1"/>
    </source>
</evidence>
<protein>
    <submittedName>
        <fullName evidence="1">Uncharacterized protein</fullName>
    </submittedName>
</protein>